<organism evidence="2 3">
    <name type="scientific">Nonomuraea angiospora</name>
    <dbReference type="NCBI Taxonomy" id="46172"/>
    <lineage>
        <taxon>Bacteria</taxon>
        <taxon>Bacillati</taxon>
        <taxon>Actinomycetota</taxon>
        <taxon>Actinomycetes</taxon>
        <taxon>Streptosporangiales</taxon>
        <taxon>Streptosporangiaceae</taxon>
        <taxon>Nonomuraea</taxon>
    </lineage>
</organism>
<sequence length="64" mass="7653">MSRDDFLTIADARRILQVPRSTFYRWLATGRGPETYRIPNGERRIKHDDWIKWLESQKTEMEGG</sequence>
<dbReference type="InterPro" id="IPR009061">
    <property type="entry name" value="DNA-bd_dom_put_sf"/>
</dbReference>
<accession>A0ABR9MEI6</accession>
<reference evidence="2 3" key="1">
    <citation type="submission" date="2020-10" db="EMBL/GenBank/DDBJ databases">
        <title>Sequencing the genomes of 1000 actinobacteria strains.</title>
        <authorList>
            <person name="Klenk H.-P."/>
        </authorList>
    </citation>
    <scope>NUCLEOTIDE SEQUENCE [LARGE SCALE GENOMIC DNA]</scope>
    <source>
        <strain evidence="2 3">DSM 43173</strain>
    </source>
</reference>
<feature type="domain" description="Helix-turn-helix" evidence="1">
    <location>
        <begin position="6"/>
        <end position="57"/>
    </location>
</feature>
<comment type="caution">
    <text evidence="2">The sequence shown here is derived from an EMBL/GenBank/DDBJ whole genome shotgun (WGS) entry which is preliminary data.</text>
</comment>
<dbReference type="Pfam" id="PF12728">
    <property type="entry name" value="HTH_17"/>
    <property type="match status" value="1"/>
</dbReference>
<proteinExistence type="predicted"/>
<evidence type="ECO:0000313" key="2">
    <source>
        <dbReference type="EMBL" id="MBE1590980.1"/>
    </source>
</evidence>
<dbReference type="RefSeq" id="WP_192790763.1">
    <property type="nucleotide sequence ID" value="NZ_JADBEK010000001.1"/>
</dbReference>
<evidence type="ECO:0000313" key="3">
    <source>
        <dbReference type="Proteomes" id="UP000633509"/>
    </source>
</evidence>
<keyword evidence="3" id="KW-1185">Reference proteome</keyword>
<protein>
    <submittedName>
        <fullName evidence="2">Site-specific integrase-resolvase</fullName>
    </submittedName>
</protein>
<evidence type="ECO:0000259" key="1">
    <source>
        <dbReference type="Pfam" id="PF12728"/>
    </source>
</evidence>
<dbReference type="EMBL" id="JADBEK010000001">
    <property type="protein sequence ID" value="MBE1590980.1"/>
    <property type="molecule type" value="Genomic_DNA"/>
</dbReference>
<name>A0ABR9MEI6_9ACTN</name>
<dbReference type="Proteomes" id="UP000633509">
    <property type="component" value="Unassembled WGS sequence"/>
</dbReference>
<gene>
    <name evidence="2" type="ORF">H4W80_009238</name>
</gene>
<dbReference type="SUPFAM" id="SSF46955">
    <property type="entry name" value="Putative DNA-binding domain"/>
    <property type="match status" value="1"/>
</dbReference>
<dbReference type="InterPro" id="IPR041657">
    <property type="entry name" value="HTH_17"/>
</dbReference>